<evidence type="ECO:0000256" key="2">
    <source>
        <dbReference type="ARBA" id="ARBA00023002"/>
    </source>
</evidence>
<dbReference type="InterPro" id="IPR036291">
    <property type="entry name" value="NAD(P)-bd_dom_sf"/>
</dbReference>
<feature type="non-terminal residue" evidence="3">
    <location>
        <position position="92"/>
    </location>
</feature>
<reference evidence="3" key="1">
    <citation type="submission" date="2023-11" db="EMBL/GenBank/DDBJ databases">
        <title>Detection of rare carbapenemases in Enterobacterales - comparison of two colorimetric and two CIM-based carbapenemase assays.</title>
        <authorList>
            <person name="Schaffarczyk L."/>
            <person name="Noster J."/>
            <person name="Stelzer Y."/>
            <person name="Sattler J."/>
            <person name="Gatermann S."/>
            <person name="Hamprecht A."/>
        </authorList>
    </citation>
    <scope>NUCLEOTIDE SEQUENCE</scope>
    <source>
        <strain evidence="3">CIM-Cont-037</strain>
    </source>
</reference>
<dbReference type="Pfam" id="PF00106">
    <property type="entry name" value="adh_short"/>
    <property type="match status" value="1"/>
</dbReference>
<organism evidence="3 4">
    <name type="scientific">Klebsiella aerogenes</name>
    <name type="common">Enterobacter aerogenes</name>
    <dbReference type="NCBI Taxonomy" id="548"/>
    <lineage>
        <taxon>Bacteria</taxon>
        <taxon>Pseudomonadati</taxon>
        <taxon>Pseudomonadota</taxon>
        <taxon>Gammaproteobacteria</taxon>
        <taxon>Enterobacterales</taxon>
        <taxon>Enterobacteriaceae</taxon>
        <taxon>Klebsiella/Raoultella group</taxon>
        <taxon>Klebsiella</taxon>
    </lineage>
</organism>
<dbReference type="GO" id="GO:0016491">
    <property type="term" value="F:oxidoreductase activity"/>
    <property type="evidence" value="ECO:0007669"/>
    <property type="project" value="UniProtKB-KW"/>
</dbReference>
<comment type="similarity">
    <text evidence="1">Belongs to the short-chain dehydrogenases/reductases (SDR) family.</text>
</comment>
<keyword evidence="2" id="KW-0560">Oxidoreductase</keyword>
<dbReference type="PANTHER" id="PTHR43639:SF1">
    <property type="entry name" value="SHORT-CHAIN DEHYDROGENASE_REDUCTASE FAMILY PROTEIN"/>
    <property type="match status" value="1"/>
</dbReference>
<proteinExistence type="inferred from homology"/>
<dbReference type="AlphaFoldDB" id="A0AAW9EEC0"/>
<dbReference type="EMBL" id="JAWZZT010000698">
    <property type="protein sequence ID" value="MDX7018244.1"/>
    <property type="molecule type" value="Genomic_DNA"/>
</dbReference>
<name>A0AAW9EEC0_KLEAE</name>
<dbReference type="PRINTS" id="PR00081">
    <property type="entry name" value="GDHRDH"/>
</dbReference>
<dbReference type="Proteomes" id="UP001279012">
    <property type="component" value="Unassembled WGS sequence"/>
</dbReference>
<evidence type="ECO:0000313" key="3">
    <source>
        <dbReference type="EMBL" id="MDX7018244.1"/>
    </source>
</evidence>
<dbReference type="SUPFAM" id="SSF51735">
    <property type="entry name" value="NAD(P)-binding Rossmann-fold domains"/>
    <property type="match status" value="1"/>
</dbReference>
<dbReference type="PANTHER" id="PTHR43639">
    <property type="entry name" value="OXIDOREDUCTASE, SHORT-CHAIN DEHYDROGENASE/REDUCTASE FAMILY (AFU_ORTHOLOGUE AFUA_5G02870)"/>
    <property type="match status" value="1"/>
</dbReference>
<accession>A0AAW9EEC0</accession>
<comment type="caution">
    <text evidence="3">The sequence shown here is derived from an EMBL/GenBank/DDBJ whole genome shotgun (WGS) entry which is preliminary data.</text>
</comment>
<dbReference type="Gene3D" id="3.40.50.720">
    <property type="entry name" value="NAD(P)-binding Rossmann-like Domain"/>
    <property type="match status" value="1"/>
</dbReference>
<dbReference type="InterPro" id="IPR002347">
    <property type="entry name" value="SDR_fam"/>
</dbReference>
<sequence>MYHDLQGKVAVLTGSSRGNGAAVVTRLAQEGMNVVINYHSDENEAQALADSLNKHGKGKAIIFGGDISDEKIAHNFIYKAIDHFGQLDLLIN</sequence>
<evidence type="ECO:0000313" key="4">
    <source>
        <dbReference type="Proteomes" id="UP001279012"/>
    </source>
</evidence>
<protein>
    <submittedName>
        <fullName evidence="3">SDR family NAD(P)-dependent oxidoreductase</fullName>
    </submittedName>
</protein>
<evidence type="ECO:0000256" key="1">
    <source>
        <dbReference type="ARBA" id="ARBA00006484"/>
    </source>
</evidence>
<gene>
    <name evidence="3" type="ORF">SJ059_27885</name>
</gene>